<dbReference type="RefSeq" id="WP_131449222.1">
    <property type="nucleotide sequence ID" value="NZ_SJZB01000053.1"/>
</dbReference>
<evidence type="ECO:0000259" key="3">
    <source>
        <dbReference type="PROSITE" id="PS51866"/>
    </source>
</evidence>
<dbReference type="SUPFAM" id="SSF50331">
    <property type="entry name" value="MOP-like"/>
    <property type="match status" value="2"/>
</dbReference>
<dbReference type="PROSITE" id="PS51866">
    <property type="entry name" value="MOP"/>
    <property type="match status" value="2"/>
</dbReference>
<dbReference type="NCBIfam" id="TIGR00638">
    <property type="entry name" value="Mop"/>
    <property type="match status" value="2"/>
</dbReference>
<name>A0A4R1B7G9_9PROT</name>
<dbReference type="OrthoDB" id="9800709at2"/>
<keyword evidence="5" id="KW-1185">Reference proteome</keyword>
<dbReference type="AlphaFoldDB" id="A0A4R1B7G9"/>
<reference evidence="4 5" key="1">
    <citation type="submission" date="2019-03" db="EMBL/GenBank/DDBJ databases">
        <title>Genome sequence of Thiobacillaceae bacterium LSR1, a sulfur-oxidizing bacterium isolated from freshwater sediment.</title>
        <authorList>
            <person name="Li S."/>
        </authorList>
    </citation>
    <scope>NUCLEOTIDE SEQUENCE [LARGE SCALE GENOMIC DNA]</scope>
    <source>
        <strain evidence="4 5">LSR1</strain>
    </source>
</reference>
<dbReference type="PANTHER" id="PTHR30432">
    <property type="entry name" value="TRANSCRIPTIONAL REGULATOR MODE"/>
    <property type="match status" value="1"/>
</dbReference>
<dbReference type="Gene3D" id="2.40.50.100">
    <property type="match status" value="2"/>
</dbReference>
<accession>A0A4R1B7G9</accession>
<sequence>MKSSARNQFTGKVSSVIPGPVNAEVELTLASGDRIVSVVTMGSAKDLGLAVGTEATALIKAPWVILMTDESGLKTSARNHLRGAVSRLVKGAVNTEVTMQTAGGLTVNAIITNESADSLGLDIGTAVSAIIKASHVILATQA</sequence>
<gene>
    <name evidence="4" type="ORF">EZJ19_15570</name>
</gene>
<dbReference type="InterPro" id="IPR005116">
    <property type="entry name" value="Transp-assoc_OB_typ1"/>
</dbReference>
<proteinExistence type="predicted"/>
<dbReference type="Pfam" id="PF03459">
    <property type="entry name" value="TOBE"/>
    <property type="match status" value="2"/>
</dbReference>
<dbReference type="Proteomes" id="UP000295443">
    <property type="component" value="Unassembled WGS sequence"/>
</dbReference>
<feature type="domain" description="Mop" evidence="3">
    <location>
        <begin position="2"/>
        <end position="68"/>
    </location>
</feature>
<evidence type="ECO:0000256" key="1">
    <source>
        <dbReference type="ARBA" id="ARBA00022505"/>
    </source>
</evidence>
<dbReference type="InterPro" id="IPR051815">
    <property type="entry name" value="Molybdate_resp_trans_reg"/>
</dbReference>
<evidence type="ECO:0000256" key="2">
    <source>
        <dbReference type="PROSITE-ProRule" id="PRU01213"/>
    </source>
</evidence>
<keyword evidence="1 2" id="KW-0500">Molybdenum</keyword>
<protein>
    <submittedName>
        <fullName evidence="4">Transporter</fullName>
    </submittedName>
</protein>
<dbReference type="PANTHER" id="PTHR30432:SF1">
    <property type="entry name" value="DNA-BINDING TRANSCRIPTIONAL DUAL REGULATOR MODE"/>
    <property type="match status" value="1"/>
</dbReference>
<evidence type="ECO:0000313" key="4">
    <source>
        <dbReference type="EMBL" id="TCJ11569.1"/>
    </source>
</evidence>
<dbReference type="GO" id="GO:0015689">
    <property type="term" value="P:molybdate ion transport"/>
    <property type="evidence" value="ECO:0007669"/>
    <property type="project" value="InterPro"/>
</dbReference>
<dbReference type="InterPro" id="IPR008995">
    <property type="entry name" value="Mo/tungstate-bd_C_term_dom"/>
</dbReference>
<dbReference type="InterPro" id="IPR004606">
    <property type="entry name" value="Mop_domain"/>
</dbReference>
<feature type="domain" description="Mop" evidence="3">
    <location>
        <begin position="74"/>
        <end position="140"/>
    </location>
</feature>
<comment type="caution">
    <text evidence="4">The sequence shown here is derived from an EMBL/GenBank/DDBJ whole genome shotgun (WGS) entry which is preliminary data.</text>
</comment>
<dbReference type="EMBL" id="SJZB01000053">
    <property type="protein sequence ID" value="TCJ11569.1"/>
    <property type="molecule type" value="Genomic_DNA"/>
</dbReference>
<evidence type="ECO:0000313" key="5">
    <source>
        <dbReference type="Proteomes" id="UP000295443"/>
    </source>
</evidence>
<organism evidence="4 5">
    <name type="scientific">Parasulfuritortus cantonensis</name>
    <dbReference type="NCBI Taxonomy" id="2528202"/>
    <lineage>
        <taxon>Bacteria</taxon>
        <taxon>Pseudomonadati</taxon>
        <taxon>Pseudomonadota</taxon>
        <taxon>Betaproteobacteria</taxon>
        <taxon>Nitrosomonadales</taxon>
        <taxon>Thiobacillaceae</taxon>
        <taxon>Parasulfuritortus</taxon>
    </lineage>
</organism>